<protein>
    <recommendedName>
        <fullName evidence="2">Major tail protein</fullName>
    </recommendedName>
</protein>
<dbReference type="AlphaFoldDB" id="A0A0F9NK74"/>
<accession>A0A0F9NK74</accession>
<evidence type="ECO:0000313" key="1">
    <source>
        <dbReference type="EMBL" id="KKM81732.1"/>
    </source>
</evidence>
<organism evidence="1">
    <name type="scientific">marine sediment metagenome</name>
    <dbReference type="NCBI Taxonomy" id="412755"/>
    <lineage>
        <taxon>unclassified sequences</taxon>
        <taxon>metagenomes</taxon>
        <taxon>ecological metagenomes</taxon>
    </lineage>
</organism>
<dbReference type="EMBL" id="LAZR01007973">
    <property type="protein sequence ID" value="KKM81732.1"/>
    <property type="molecule type" value="Genomic_DNA"/>
</dbReference>
<name>A0A0F9NK74_9ZZZZ</name>
<comment type="caution">
    <text evidence="1">The sequence shown here is derived from an EMBL/GenBank/DDBJ whole genome shotgun (WGS) entry which is preliminary data.</text>
</comment>
<sequence>MARNENEVLLGPGYFYIAPATAVTPEAPPTFVVSMEIDTDPAGNWEDVGYSEDGWSLVGSSEFSFWTPAELPDPIATTKDSSEYSLRGVMAQFTLENLQIALAGGTITVDSAGVADTTPGLRHYDPPLTTAFSYFSALFITGKNDDNDTTSEPCVRMTYVPFVVSVAEVEIPHTKGSNPSLVGVELRAIKRSGSNIFRIDEQFEVSA</sequence>
<proteinExistence type="predicted"/>
<gene>
    <name evidence="1" type="ORF">LCGC14_1326760</name>
</gene>
<evidence type="ECO:0008006" key="2">
    <source>
        <dbReference type="Google" id="ProtNLM"/>
    </source>
</evidence>
<reference evidence="1" key="1">
    <citation type="journal article" date="2015" name="Nature">
        <title>Complex archaea that bridge the gap between prokaryotes and eukaryotes.</title>
        <authorList>
            <person name="Spang A."/>
            <person name="Saw J.H."/>
            <person name="Jorgensen S.L."/>
            <person name="Zaremba-Niedzwiedzka K."/>
            <person name="Martijn J."/>
            <person name="Lind A.E."/>
            <person name="van Eijk R."/>
            <person name="Schleper C."/>
            <person name="Guy L."/>
            <person name="Ettema T.J."/>
        </authorList>
    </citation>
    <scope>NUCLEOTIDE SEQUENCE</scope>
</reference>